<dbReference type="PANTHER" id="PTHR35971">
    <property type="entry name" value="SI:DKEY-31G6.6"/>
    <property type="match status" value="1"/>
</dbReference>
<evidence type="ECO:0000313" key="7">
    <source>
        <dbReference type="Proteomes" id="UP001208570"/>
    </source>
</evidence>
<dbReference type="PANTHER" id="PTHR35971:SF5">
    <property type="entry name" value="OBSCURIN LIKE CYTOSKELETAL ADAPTOR 1"/>
    <property type="match status" value="1"/>
</dbReference>
<dbReference type="Pfam" id="PF07679">
    <property type="entry name" value="I-set"/>
    <property type="match status" value="1"/>
</dbReference>
<evidence type="ECO:0000256" key="4">
    <source>
        <dbReference type="ARBA" id="ARBA00023157"/>
    </source>
</evidence>
<dbReference type="SMART" id="SM00408">
    <property type="entry name" value="IGc2"/>
    <property type="match status" value="3"/>
</dbReference>
<evidence type="ECO:0000256" key="3">
    <source>
        <dbReference type="ARBA" id="ARBA00022553"/>
    </source>
</evidence>
<dbReference type="Gene3D" id="2.60.40.10">
    <property type="entry name" value="Immunoglobulins"/>
    <property type="match status" value="5"/>
</dbReference>
<keyword evidence="7" id="KW-1185">Reference proteome</keyword>
<proteinExistence type="predicted"/>
<evidence type="ECO:0000256" key="2">
    <source>
        <dbReference type="ARBA" id="ARBA00022490"/>
    </source>
</evidence>
<feature type="domain" description="Ig-like" evidence="5">
    <location>
        <begin position="347"/>
        <end position="488"/>
    </location>
</feature>
<organism evidence="6 7">
    <name type="scientific">Paralvinella palmiformis</name>
    <dbReference type="NCBI Taxonomy" id="53620"/>
    <lineage>
        <taxon>Eukaryota</taxon>
        <taxon>Metazoa</taxon>
        <taxon>Spiralia</taxon>
        <taxon>Lophotrochozoa</taxon>
        <taxon>Annelida</taxon>
        <taxon>Polychaeta</taxon>
        <taxon>Sedentaria</taxon>
        <taxon>Canalipalpata</taxon>
        <taxon>Terebellida</taxon>
        <taxon>Terebelliformia</taxon>
        <taxon>Alvinellidae</taxon>
        <taxon>Paralvinella</taxon>
    </lineage>
</organism>
<comment type="subcellular location">
    <subcellularLocation>
        <location evidence="1">Cytoplasm</location>
    </subcellularLocation>
</comment>
<feature type="domain" description="Ig-like" evidence="5">
    <location>
        <begin position="117"/>
        <end position="196"/>
    </location>
</feature>
<reference evidence="6" key="1">
    <citation type="journal article" date="2023" name="Mol. Biol. Evol.">
        <title>Third-Generation Sequencing Reveals the Adaptive Role of the Epigenome in Three Deep-Sea Polychaetes.</title>
        <authorList>
            <person name="Perez M."/>
            <person name="Aroh O."/>
            <person name="Sun Y."/>
            <person name="Lan Y."/>
            <person name="Juniper S.K."/>
            <person name="Young C.R."/>
            <person name="Angers B."/>
            <person name="Qian P.Y."/>
        </authorList>
    </citation>
    <scope>NUCLEOTIDE SEQUENCE</scope>
    <source>
        <strain evidence="6">P08H-3</strain>
    </source>
</reference>
<dbReference type="SUPFAM" id="SSF48726">
    <property type="entry name" value="Immunoglobulin"/>
    <property type="match status" value="4"/>
</dbReference>
<dbReference type="InterPro" id="IPR003599">
    <property type="entry name" value="Ig_sub"/>
</dbReference>
<dbReference type="PROSITE" id="PS50835">
    <property type="entry name" value="IG_LIKE"/>
    <property type="match status" value="3"/>
</dbReference>
<dbReference type="Proteomes" id="UP001208570">
    <property type="component" value="Unassembled WGS sequence"/>
</dbReference>
<evidence type="ECO:0000256" key="1">
    <source>
        <dbReference type="ARBA" id="ARBA00004496"/>
    </source>
</evidence>
<dbReference type="InterPro" id="IPR036179">
    <property type="entry name" value="Ig-like_dom_sf"/>
</dbReference>
<feature type="domain" description="Ig-like" evidence="5">
    <location>
        <begin position="223"/>
        <end position="331"/>
    </location>
</feature>
<dbReference type="EMBL" id="JAODUP010000856">
    <property type="protein sequence ID" value="KAK2143291.1"/>
    <property type="molecule type" value="Genomic_DNA"/>
</dbReference>
<dbReference type="InterPro" id="IPR013783">
    <property type="entry name" value="Ig-like_fold"/>
</dbReference>
<evidence type="ECO:0000259" key="5">
    <source>
        <dbReference type="PROSITE" id="PS50835"/>
    </source>
</evidence>
<sequence length="533" mass="59283">MINLVLDYRVVSVTNGVDPDEAVEKEAMLMYCLDPDGSELEWVMDSPFGELIIEDNPPYIVTSSVDTDGYKLYFTIEGVTEEDSGVFTCRAKQENGDAKVVTLTVKTEALPAGWVPPKIERREGQETIEVEVGKELRLKCEGGAPESVLEFRHNGDVINQDTHNLVTKATDVAKNLATVILSRDPTAIDYSGTYSCHDVDVPDPSDSVQVDDDCRLIQDDVGPTWIRVLFAAGVGQPDRFVSFCCLPKPALSNSIKTNNLKCQSSEQTTITWYHDEDELEDQVSGYMISVSEDSQMHTRTSLMTKEDAQFEDAGEYRCVNADSPQDDATIQVDVRAEEQSSLGGSVPVEVRRVIMKVGATVNLECSFEGPGEYRPEWSKDGQLLCAGQKYSINKEHKTTSLTIKYTVIPQDEIEANMPMSLSHVLLQIGWDLELRCIHPATWRKNGRKLQHGNKYHIKNGHLIITNPNKLDAGGYDCYVRDATSDNLIGIQKFNVTNSSLNKSAQLPSSHLNPLTSDYLVLRIDPDEDARFSS</sequence>
<dbReference type="InterPro" id="IPR052385">
    <property type="entry name" value="Obscurin/Obscurin-like_Reg"/>
</dbReference>
<dbReference type="InterPro" id="IPR013098">
    <property type="entry name" value="Ig_I-set"/>
</dbReference>
<evidence type="ECO:0000313" key="6">
    <source>
        <dbReference type="EMBL" id="KAK2143291.1"/>
    </source>
</evidence>
<name>A0AAD9MTI4_9ANNE</name>
<gene>
    <name evidence="6" type="ORF">LSH36_856g01034</name>
</gene>
<dbReference type="InterPro" id="IPR007110">
    <property type="entry name" value="Ig-like_dom"/>
</dbReference>
<dbReference type="SMART" id="SM00409">
    <property type="entry name" value="IG"/>
    <property type="match status" value="3"/>
</dbReference>
<keyword evidence="2" id="KW-0963">Cytoplasm</keyword>
<accession>A0AAD9MTI4</accession>
<keyword evidence="3" id="KW-0597">Phosphoprotein</keyword>
<protein>
    <recommendedName>
        <fullName evidence="5">Ig-like domain-containing protein</fullName>
    </recommendedName>
</protein>
<dbReference type="InterPro" id="IPR003598">
    <property type="entry name" value="Ig_sub2"/>
</dbReference>
<keyword evidence="4" id="KW-1015">Disulfide bond</keyword>
<dbReference type="AlphaFoldDB" id="A0AAD9MTI4"/>
<comment type="caution">
    <text evidence="6">The sequence shown here is derived from an EMBL/GenBank/DDBJ whole genome shotgun (WGS) entry which is preliminary data.</text>
</comment>
<dbReference type="GO" id="GO:0005737">
    <property type="term" value="C:cytoplasm"/>
    <property type="evidence" value="ECO:0007669"/>
    <property type="project" value="UniProtKB-SubCell"/>
</dbReference>